<dbReference type="Pfam" id="PF20703">
    <property type="entry name" value="nSTAND1"/>
    <property type="match status" value="1"/>
</dbReference>
<dbReference type="EMBL" id="JACCHK010000001">
    <property type="protein sequence ID" value="NYH42048.1"/>
    <property type="molecule type" value="Genomic_DNA"/>
</dbReference>
<keyword evidence="9" id="KW-1185">Reference proteome</keyword>
<proteinExistence type="predicted"/>
<dbReference type="SUPFAM" id="SSF52540">
    <property type="entry name" value="P-loop containing nucleoside triphosphate hydrolases"/>
    <property type="match status" value="1"/>
</dbReference>
<feature type="region of interest" description="Disordered" evidence="4">
    <location>
        <begin position="1163"/>
        <end position="1189"/>
    </location>
</feature>
<dbReference type="AlphaFoldDB" id="A0A7Y9WZ67"/>
<dbReference type="Proteomes" id="UP000523545">
    <property type="component" value="Unassembled WGS sequence"/>
</dbReference>
<dbReference type="InterPro" id="IPR024977">
    <property type="entry name" value="Apc4-like_WD40_dom"/>
</dbReference>
<dbReference type="GO" id="GO:0000027">
    <property type="term" value="P:ribosomal large subunit assembly"/>
    <property type="evidence" value="ECO:0007669"/>
    <property type="project" value="TreeGrafter"/>
</dbReference>
<dbReference type="SMART" id="SM00320">
    <property type="entry name" value="WD40"/>
    <property type="match status" value="8"/>
</dbReference>
<organism evidence="8 9">
    <name type="scientific">Micromonospora jinlongensis</name>
    <dbReference type="NCBI Taxonomy" id="1287877"/>
    <lineage>
        <taxon>Bacteria</taxon>
        <taxon>Bacillati</taxon>
        <taxon>Actinomycetota</taxon>
        <taxon>Actinomycetes</taxon>
        <taxon>Micromonosporales</taxon>
        <taxon>Micromonosporaceae</taxon>
        <taxon>Micromonospora</taxon>
    </lineage>
</organism>
<feature type="repeat" description="WD" evidence="3">
    <location>
        <begin position="1084"/>
        <end position="1125"/>
    </location>
</feature>
<feature type="domain" description="Anaphase-promoting complex subunit 4-like WD40" evidence="6">
    <location>
        <begin position="1011"/>
        <end position="1098"/>
    </location>
</feature>
<dbReference type="InterPro" id="IPR036322">
    <property type="entry name" value="WD40_repeat_dom_sf"/>
</dbReference>
<evidence type="ECO:0000256" key="1">
    <source>
        <dbReference type="ARBA" id="ARBA00022574"/>
    </source>
</evidence>
<feature type="compositionally biased region" description="Basic and acidic residues" evidence="4">
    <location>
        <begin position="1174"/>
        <end position="1189"/>
    </location>
</feature>
<evidence type="ECO:0000256" key="2">
    <source>
        <dbReference type="ARBA" id="ARBA00022737"/>
    </source>
</evidence>
<evidence type="ECO:0000256" key="3">
    <source>
        <dbReference type="PROSITE-ProRule" id="PRU00221"/>
    </source>
</evidence>
<feature type="transmembrane region" description="Helical" evidence="5">
    <location>
        <begin position="46"/>
        <end position="64"/>
    </location>
</feature>
<dbReference type="SUPFAM" id="SSF82171">
    <property type="entry name" value="DPP6 N-terminal domain-like"/>
    <property type="match status" value="1"/>
</dbReference>
<evidence type="ECO:0000313" key="9">
    <source>
        <dbReference type="Proteomes" id="UP000523545"/>
    </source>
</evidence>
<reference evidence="8 9" key="1">
    <citation type="submission" date="2020-07" db="EMBL/GenBank/DDBJ databases">
        <title>Sequencing the genomes of 1000 actinobacteria strains.</title>
        <authorList>
            <person name="Klenk H.-P."/>
        </authorList>
    </citation>
    <scope>NUCLEOTIDE SEQUENCE [LARGE SCALE GENOMIC DNA]</scope>
    <source>
        <strain evidence="8 9">DSM 45876</strain>
    </source>
</reference>
<evidence type="ECO:0000313" key="8">
    <source>
        <dbReference type="EMBL" id="NYH42048.1"/>
    </source>
</evidence>
<dbReference type="InterPro" id="IPR015943">
    <property type="entry name" value="WD40/YVTN_repeat-like_dom_sf"/>
</dbReference>
<evidence type="ECO:0000259" key="6">
    <source>
        <dbReference type="Pfam" id="PF12894"/>
    </source>
</evidence>
<dbReference type="SUPFAM" id="SSF50978">
    <property type="entry name" value="WD40 repeat-like"/>
    <property type="match status" value="1"/>
</dbReference>
<protein>
    <submittedName>
        <fullName evidence="8">WD40 repeat protein</fullName>
    </submittedName>
</protein>
<dbReference type="InterPro" id="IPR027417">
    <property type="entry name" value="P-loop_NTPase"/>
</dbReference>
<keyword evidence="5" id="KW-1133">Transmembrane helix</keyword>
<keyword evidence="5" id="KW-0472">Membrane</keyword>
<dbReference type="RefSeq" id="WP_179779939.1">
    <property type="nucleotide sequence ID" value="NZ_JACCHK010000001.1"/>
</dbReference>
<accession>A0A7Y9WZ67</accession>
<keyword evidence="1 3" id="KW-0853">WD repeat</keyword>
<dbReference type="Pfam" id="PF12894">
    <property type="entry name" value="ANAPC4_WD40"/>
    <property type="match status" value="1"/>
</dbReference>
<evidence type="ECO:0000259" key="7">
    <source>
        <dbReference type="Pfam" id="PF20703"/>
    </source>
</evidence>
<comment type="caution">
    <text evidence="8">The sequence shown here is derived from an EMBL/GenBank/DDBJ whole genome shotgun (WGS) entry which is preliminary data.</text>
</comment>
<dbReference type="InterPro" id="IPR049052">
    <property type="entry name" value="nSTAND1"/>
</dbReference>
<dbReference type="PANTHER" id="PTHR19848:SF0">
    <property type="entry name" value="NOTCHLESS PROTEIN HOMOLOG 1"/>
    <property type="match status" value="1"/>
</dbReference>
<feature type="domain" description="Novel STAND NTPase 1" evidence="7">
    <location>
        <begin position="78"/>
        <end position="457"/>
    </location>
</feature>
<dbReference type="Gene3D" id="3.40.50.300">
    <property type="entry name" value="P-loop containing nucleotide triphosphate hydrolases"/>
    <property type="match status" value="1"/>
</dbReference>
<keyword evidence="5" id="KW-0812">Transmembrane</keyword>
<dbReference type="PROSITE" id="PS50082">
    <property type="entry name" value="WD_REPEATS_2"/>
    <property type="match status" value="1"/>
</dbReference>
<sequence length="1189" mass="131101">MGRALREYRRESGALLGTIAVGLAINIVTARTDSWRGPWRFALDYAYLWLPLCVVLWLSWRFFVHRRTAVTWRGAESPYPGLAPFTAERAGVFFGRDREARDVLNRLERSGPAPATRIVTVVGPSGVGKSSLIRAGVLARLPRRWTVVGPLRPAADPFMSLAAALADGPKAVLETARLLREEAASPEAPLQVVPSFLAAARGPVLLVVDQAEDLYTMTGEHDRAQGWSLLTRTLTVLPELRLLVAIRPEFRRRLTDQQAGFITRPVAIGLLDPARIRQAIAGPARAAGLTFEDDLIDRMTADATVGDALPLLSHLLQRLHLQSDRQHITVAQYEQAGEVGGAIAAHAEQIYESLTERYPQHAVDSALLHAVGLEGKETVRRTIRRADLDTTAAHILEEFRAARLIIDVEDGTCLELTHDALFRQWRRLASLISANEERLHRITRLEHRATAWQADPHTDDLLRGRTLADALALAAEAPLSTTARHLLDASRESDHQDRVRQSERIAELAQQVRRQDPELAVALAHTALHELPPTPAATTTRWALTATSRTRHLTIGHTTGITSGVWLPDNQGLRTADKTGRVCTWDDAGCLAEVTFAADRDGYGHTLLSASGTLALTGHDRGATLWRVADGCTLGSRRGSFAASLDSFSWRDDVCFAGQFDYRTVDVCRLDDDVPQLVTSIPAAHVRATAWSPQGDRLAIASDDLLLVVSIGEQVFEVLRQQVAWSDAVLCWAPDGIRLAVSAAPAFTMRRTEILASKRRTLWIYNTDTGQAAESAPPGLTEAMAWSPVEDVIAYALRRTRDHNRVALIDVGSGRTVERRARPHQISTIAWSSDGKRIGLGTSFHNVEIWDVTGRNFRRLPTGSLREISWSPDLKRAAVKRTGTTPEIIEADEVTPPLRLGDDDCLSIAFSPLGDLVATAMQEQVTVWDARSGVSRIQWGAQPRQTPRHVTTSMPLPWVYGLAWSGDGSRLTVHTHCFFGRTPPALSVWDVAKAQRLAVLDGGEDSTGTIAWSPDSSLIAAVAGKHNVSLWRGDDYTLVHQWRTEGPDEFAALAWSDDSTRLAAAVGNHVQIWNVAQKQVRSRCLGHTGNIEHLTWATDGHRLATISDDYMLYIWRAQEGRPLGVLDIPRWVVRSLSWQDALIIAYDDGTIMSWDVCNNPAQVPAEGSEPRALNSEERERYGLPRKPVD</sequence>
<dbReference type="PANTHER" id="PTHR19848">
    <property type="entry name" value="WD40 REPEAT PROTEIN"/>
    <property type="match status" value="1"/>
</dbReference>
<gene>
    <name evidence="8" type="ORF">HNR22_001775</name>
</gene>
<name>A0A7Y9WZ67_9ACTN</name>
<evidence type="ECO:0000256" key="5">
    <source>
        <dbReference type="SAM" id="Phobius"/>
    </source>
</evidence>
<dbReference type="InterPro" id="IPR001680">
    <property type="entry name" value="WD40_rpt"/>
</dbReference>
<dbReference type="Gene3D" id="2.130.10.10">
    <property type="entry name" value="YVTN repeat-like/Quinoprotein amine dehydrogenase"/>
    <property type="match status" value="4"/>
</dbReference>
<evidence type="ECO:0000256" key="4">
    <source>
        <dbReference type="SAM" id="MobiDB-lite"/>
    </source>
</evidence>
<keyword evidence="2" id="KW-0677">Repeat</keyword>